<reference evidence="1 2" key="1">
    <citation type="submission" date="2020-08" db="EMBL/GenBank/DDBJ databases">
        <title>Sequencing the genomes of 1000 actinobacteria strains.</title>
        <authorList>
            <person name="Klenk H.-P."/>
        </authorList>
    </citation>
    <scope>NUCLEOTIDE SEQUENCE [LARGE SCALE GENOMIC DNA]</scope>
    <source>
        <strain evidence="1 2">DSM 103125</strain>
    </source>
</reference>
<evidence type="ECO:0000313" key="1">
    <source>
        <dbReference type="EMBL" id="MBB5476274.1"/>
    </source>
</evidence>
<evidence type="ECO:0000313" key="2">
    <source>
        <dbReference type="Proteomes" id="UP000586947"/>
    </source>
</evidence>
<keyword evidence="2" id="KW-1185">Reference proteome</keyword>
<sequence>MFDLVDQGVFLGAWTGSTSTRWASWERRLWRRSTPCATRPLDAAGLARLRDLATSVQSVRIQQQQIEQAALQVASELDDLDVVVHSDAEAPTASRVPKRPALLGDLFGVPEAVSDALRRR</sequence>
<proteinExistence type="predicted"/>
<name>A0A840VQH9_9ACTN</name>
<dbReference type="EMBL" id="JACHDP010000001">
    <property type="protein sequence ID" value="MBB5476274.1"/>
    <property type="molecule type" value="Genomic_DNA"/>
</dbReference>
<dbReference type="RefSeq" id="WP_229687165.1">
    <property type="nucleotide sequence ID" value="NZ_BMNF01000003.1"/>
</dbReference>
<dbReference type="AlphaFoldDB" id="A0A840VQH9"/>
<dbReference type="Proteomes" id="UP000586947">
    <property type="component" value="Unassembled WGS sequence"/>
</dbReference>
<gene>
    <name evidence="1" type="ORF">HNR20_000779</name>
</gene>
<organism evidence="1 2">
    <name type="scientific">Micromonospora parathelypteridis</name>
    <dbReference type="NCBI Taxonomy" id="1839617"/>
    <lineage>
        <taxon>Bacteria</taxon>
        <taxon>Bacillati</taxon>
        <taxon>Actinomycetota</taxon>
        <taxon>Actinomycetes</taxon>
        <taxon>Micromonosporales</taxon>
        <taxon>Micromonosporaceae</taxon>
        <taxon>Micromonospora</taxon>
    </lineage>
</organism>
<accession>A0A840VQH9</accession>
<comment type="caution">
    <text evidence="1">The sequence shown here is derived from an EMBL/GenBank/DDBJ whole genome shotgun (WGS) entry which is preliminary data.</text>
</comment>
<protein>
    <submittedName>
        <fullName evidence="1">Uncharacterized protein</fullName>
    </submittedName>
</protein>